<dbReference type="GO" id="GO:0009507">
    <property type="term" value="C:chloroplast"/>
    <property type="evidence" value="ECO:0007669"/>
    <property type="project" value="TreeGrafter"/>
</dbReference>
<dbReference type="PANTHER" id="PTHR11839:SF22">
    <property type="entry name" value="NUDIX HYDROLASE 26, CHLOROPLASTIC"/>
    <property type="match status" value="1"/>
</dbReference>
<evidence type="ECO:0000256" key="1">
    <source>
        <dbReference type="ARBA" id="ARBA00001936"/>
    </source>
</evidence>
<feature type="domain" description="Nudix hydrolase" evidence="8">
    <location>
        <begin position="63"/>
        <end position="210"/>
    </location>
</feature>
<protein>
    <submittedName>
        <fullName evidence="9">Rna pyrophosphohydrolase</fullName>
    </submittedName>
</protein>
<dbReference type="Pfam" id="PF00293">
    <property type="entry name" value="NUDIX"/>
    <property type="match status" value="1"/>
</dbReference>
<dbReference type="NCBIfam" id="NF001938">
    <property type="entry name" value="PRK00714.1-5"/>
    <property type="match status" value="1"/>
</dbReference>
<accession>A0A7J6VM01</accession>
<dbReference type="InterPro" id="IPR000086">
    <property type="entry name" value="NUDIX_hydrolase_dom"/>
</dbReference>
<dbReference type="FunFam" id="3.90.79.10:FF:000032">
    <property type="entry name" value="Nudix hydrolase 25"/>
    <property type="match status" value="1"/>
</dbReference>
<evidence type="ECO:0000256" key="3">
    <source>
        <dbReference type="ARBA" id="ARBA00022723"/>
    </source>
</evidence>
<dbReference type="GO" id="GO:0046872">
    <property type="term" value="F:metal ion binding"/>
    <property type="evidence" value="ECO:0007669"/>
    <property type="project" value="UniProtKB-KW"/>
</dbReference>
<dbReference type="PANTHER" id="PTHR11839">
    <property type="entry name" value="UDP/ADP-SUGAR PYROPHOSPHATASE"/>
    <property type="match status" value="1"/>
</dbReference>
<gene>
    <name evidence="9" type="ORF">FRX31_025219</name>
</gene>
<dbReference type="GO" id="GO:0019693">
    <property type="term" value="P:ribose phosphate metabolic process"/>
    <property type="evidence" value="ECO:0007669"/>
    <property type="project" value="TreeGrafter"/>
</dbReference>
<comment type="similarity">
    <text evidence="2 7">Belongs to the Nudix hydrolase family.</text>
</comment>
<evidence type="ECO:0000256" key="4">
    <source>
        <dbReference type="ARBA" id="ARBA00022801"/>
    </source>
</evidence>
<evidence type="ECO:0000256" key="5">
    <source>
        <dbReference type="ARBA" id="ARBA00022842"/>
    </source>
</evidence>
<dbReference type="InterPro" id="IPR020476">
    <property type="entry name" value="Nudix_hydrolase"/>
</dbReference>
<comment type="cofactor">
    <cofactor evidence="1">
        <name>Mn(2+)</name>
        <dbReference type="ChEBI" id="CHEBI:29035"/>
    </cofactor>
</comment>
<keyword evidence="10" id="KW-1185">Reference proteome</keyword>
<dbReference type="GO" id="GO:0006753">
    <property type="term" value="P:nucleoside phosphate metabolic process"/>
    <property type="evidence" value="ECO:0007669"/>
    <property type="project" value="TreeGrafter"/>
</dbReference>
<evidence type="ECO:0000313" key="10">
    <source>
        <dbReference type="Proteomes" id="UP000554482"/>
    </source>
</evidence>
<comment type="caution">
    <text evidence="9">The sequence shown here is derived from an EMBL/GenBank/DDBJ whole genome shotgun (WGS) entry which is preliminary data.</text>
</comment>
<evidence type="ECO:0000259" key="8">
    <source>
        <dbReference type="PROSITE" id="PS51462"/>
    </source>
</evidence>
<dbReference type="NCBIfam" id="NF001936">
    <property type="entry name" value="PRK00714.1-3"/>
    <property type="match status" value="1"/>
</dbReference>
<keyword evidence="5" id="KW-0460">Magnesium</keyword>
<name>A0A7J6VM01_THATH</name>
<evidence type="ECO:0000313" key="9">
    <source>
        <dbReference type="EMBL" id="KAF5185195.1"/>
    </source>
</evidence>
<dbReference type="SUPFAM" id="SSF55811">
    <property type="entry name" value="Nudix"/>
    <property type="match status" value="1"/>
</dbReference>
<dbReference type="AlphaFoldDB" id="A0A7J6VM01"/>
<dbReference type="PROSITE" id="PS51462">
    <property type="entry name" value="NUDIX"/>
    <property type="match status" value="1"/>
</dbReference>
<dbReference type="InterPro" id="IPR015797">
    <property type="entry name" value="NUDIX_hydrolase-like_dom_sf"/>
</dbReference>
<evidence type="ECO:0000256" key="7">
    <source>
        <dbReference type="RuleBase" id="RU003476"/>
    </source>
</evidence>
<reference evidence="9 10" key="1">
    <citation type="submission" date="2020-06" db="EMBL/GenBank/DDBJ databases">
        <title>Transcriptomic and genomic resources for Thalictrum thalictroides and T. hernandezii: Facilitating candidate gene discovery in an emerging model plant lineage.</title>
        <authorList>
            <person name="Arias T."/>
            <person name="Riano-Pachon D.M."/>
            <person name="Di Stilio V.S."/>
        </authorList>
    </citation>
    <scope>NUCLEOTIDE SEQUENCE [LARGE SCALE GENOMIC DNA]</scope>
    <source>
        <strain evidence="10">cv. WT478/WT964</strain>
        <tissue evidence="9">Leaves</tissue>
    </source>
</reference>
<dbReference type="EMBL" id="JABWDY010031025">
    <property type="protein sequence ID" value="KAF5185195.1"/>
    <property type="molecule type" value="Genomic_DNA"/>
</dbReference>
<keyword evidence="3" id="KW-0479">Metal-binding</keyword>
<dbReference type="InterPro" id="IPR022927">
    <property type="entry name" value="RppH"/>
</dbReference>
<dbReference type="OrthoDB" id="276276at2759"/>
<keyword evidence="4 7" id="KW-0378">Hydrolase</keyword>
<proteinExistence type="inferred from homology"/>
<dbReference type="PRINTS" id="PR00502">
    <property type="entry name" value="NUDIXFAMILY"/>
</dbReference>
<evidence type="ECO:0000256" key="6">
    <source>
        <dbReference type="ARBA" id="ARBA00023211"/>
    </source>
</evidence>
<dbReference type="PROSITE" id="PS00893">
    <property type="entry name" value="NUDIX_BOX"/>
    <property type="match status" value="1"/>
</dbReference>
<dbReference type="GO" id="GO:0034432">
    <property type="term" value="F:bis(5'-adenosyl)-pentaphosphatase activity"/>
    <property type="evidence" value="ECO:0007669"/>
    <property type="project" value="TreeGrafter"/>
</dbReference>
<dbReference type="CDD" id="cd03671">
    <property type="entry name" value="NUDIX_Ap4A_hydrolase_plant_like"/>
    <property type="match status" value="1"/>
</dbReference>
<keyword evidence="6" id="KW-0464">Manganese</keyword>
<dbReference type="InterPro" id="IPR020084">
    <property type="entry name" value="NUDIX_hydrolase_CS"/>
</dbReference>
<dbReference type="HAMAP" id="MF_00298">
    <property type="entry name" value="Nudix_RppH"/>
    <property type="match status" value="1"/>
</dbReference>
<evidence type="ECO:0000256" key="2">
    <source>
        <dbReference type="ARBA" id="ARBA00005582"/>
    </source>
</evidence>
<sequence>MVVSMRRLVFLKSTTYLHPFPFCWNNKLCFQSYPYKGKKFTDQVKLVSCCSFSSSSMESAPEGYRRNVGICLVNQSNKIFLASRLDIPGQWQMPQGGIDEGEDPRTAAIRELKEETGVTSAEVLAEVPHWLTYDFPPEVRIKLNKRWGTNWKGQAQKWFLFRFTGSDEEINLLGDGTEKPEFAEWAWMSPHQVTELAVDFKKLVYEEVLKAFTPHLQSDLAGSL</sequence>
<dbReference type="Proteomes" id="UP000554482">
    <property type="component" value="Unassembled WGS sequence"/>
</dbReference>
<dbReference type="Gene3D" id="3.90.79.10">
    <property type="entry name" value="Nucleoside Triphosphate Pyrophosphohydrolase"/>
    <property type="match status" value="1"/>
</dbReference>
<dbReference type="GO" id="GO:0008893">
    <property type="term" value="F:guanosine-3',5'-bis(diphosphate) 3'-diphosphatase activity"/>
    <property type="evidence" value="ECO:0007669"/>
    <property type="project" value="TreeGrafter"/>
</dbReference>
<organism evidence="9 10">
    <name type="scientific">Thalictrum thalictroides</name>
    <name type="common">Rue-anemone</name>
    <name type="synonym">Anemone thalictroides</name>
    <dbReference type="NCBI Taxonomy" id="46969"/>
    <lineage>
        <taxon>Eukaryota</taxon>
        <taxon>Viridiplantae</taxon>
        <taxon>Streptophyta</taxon>
        <taxon>Embryophyta</taxon>
        <taxon>Tracheophyta</taxon>
        <taxon>Spermatophyta</taxon>
        <taxon>Magnoliopsida</taxon>
        <taxon>Ranunculales</taxon>
        <taxon>Ranunculaceae</taxon>
        <taxon>Thalictroideae</taxon>
        <taxon>Thalictrum</taxon>
    </lineage>
</organism>